<comment type="caution">
    <text evidence="2">The sequence shown here is derived from an EMBL/GenBank/DDBJ whole genome shotgun (WGS) entry which is preliminary data.</text>
</comment>
<keyword evidence="1" id="KW-0472">Membrane</keyword>
<evidence type="ECO:0008006" key="4">
    <source>
        <dbReference type="Google" id="ProtNLM"/>
    </source>
</evidence>
<feature type="transmembrane region" description="Helical" evidence="1">
    <location>
        <begin position="51"/>
        <end position="69"/>
    </location>
</feature>
<dbReference type="RefSeq" id="WP_376999918.1">
    <property type="nucleotide sequence ID" value="NZ_JBHSQE010000001.1"/>
</dbReference>
<keyword evidence="3" id="KW-1185">Reference proteome</keyword>
<accession>A0ABW1QB54</accession>
<protein>
    <recommendedName>
        <fullName evidence="4">Fluoride ion transporter CrcB</fullName>
    </recommendedName>
</protein>
<organism evidence="2 3">
    <name type="scientific">Corynebacterium nasicanis</name>
    <dbReference type="NCBI Taxonomy" id="1448267"/>
    <lineage>
        <taxon>Bacteria</taxon>
        <taxon>Bacillati</taxon>
        <taxon>Actinomycetota</taxon>
        <taxon>Actinomycetes</taxon>
        <taxon>Mycobacteriales</taxon>
        <taxon>Corynebacteriaceae</taxon>
        <taxon>Corynebacterium</taxon>
    </lineage>
</organism>
<keyword evidence="1" id="KW-1133">Transmembrane helix</keyword>
<dbReference type="EMBL" id="JBHSQE010000001">
    <property type="protein sequence ID" value="MFC6145884.1"/>
    <property type="molecule type" value="Genomic_DNA"/>
</dbReference>
<evidence type="ECO:0000313" key="2">
    <source>
        <dbReference type="EMBL" id="MFC6145884.1"/>
    </source>
</evidence>
<feature type="transmembrane region" description="Helical" evidence="1">
    <location>
        <begin position="90"/>
        <end position="109"/>
    </location>
</feature>
<dbReference type="Proteomes" id="UP001596244">
    <property type="component" value="Unassembled WGS sequence"/>
</dbReference>
<proteinExistence type="predicted"/>
<evidence type="ECO:0000256" key="1">
    <source>
        <dbReference type="SAM" id="Phobius"/>
    </source>
</evidence>
<name>A0ABW1QB54_9CORY</name>
<keyword evidence="1" id="KW-0812">Transmembrane</keyword>
<sequence length="111" mass="11368">MGRFALSGIAPLLGVNVVGAFLMGWGRGVLGGFTSFSTFAFPPTDLPRPVAAGYVVATFIGCVGAWWAGDLRGLLRHLLALWPGGLRGTFSTNLLAVMVLALAAGMGFAGA</sequence>
<gene>
    <name evidence="2" type="ORF">ACFPUZ_03550</name>
</gene>
<reference evidence="3" key="1">
    <citation type="journal article" date="2019" name="Int. J. Syst. Evol. Microbiol.">
        <title>The Global Catalogue of Microorganisms (GCM) 10K type strain sequencing project: providing services to taxonomists for standard genome sequencing and annotation.</title>
        <authorList>
            <consortium name="The Broad Institute Genomics Platform"/>
            <consortium name="The Broad Institute Genome Sequencing Center for Infectious Disease"/>
            <person name="Wu L."/>
            <person name="Ma J."/>
        </authorList>
    </citation>
    <scope>NUCLEOTIDE SEQUENCE [LARGE SCALE GENOMIC DNA]</scope>
    <source>
        <strain evidence="3">CCUG 51943</strain>
    </source>
</reference>
<evidence type="ECO:0000313" key="3">
    <source>
        <dbReference type="Proteomes" id="UP001596244"/>
    </source>
</evidence>